<evidence type="ECO:0000256" key="1">
    <source>
        <dbReference type="ARBA" id="ARBA00038283"/>
    </source>
</evidence>
<dbReference type="Pfam" id="PF21205">
    <property type="entry name" value="Rep3_C"/>
    <property type="match status" value="1"/>
</dbReference>
<dbReference type="AlphaFoldDB" id="A0ABD7X4S4"/>
<evidence type="ECO:0000259" key="3">
    <source>
        <dbReference type="Pfam" id="PF01051"/>
    </source>
</evidence>
<sequence length="464" mass="54738">MKKTTVVQPYNLESINIKNWVTKSNILIESTYKLSLQEQRILLIMASKVQPNDETLKTYRFRAKDFIEIVGNKKGTGFYSYLKEIVNGLQTKILTIKEKGRQRNYNWVITSIYEENEGYITLQFHPSLKYLFLELKEKFTSYQLENVVRLNSVYSIRIYELLKQYERLRKRELTLEELRHFLAIEPTKYKQYGHFKSKVLAVAQKEINNKTDIHFEFVEVKTGRKVTSIEFIITSSPALNGVNSVKEKEPESNQPSLDLTGDEKENRLQHDLVGLGVKPEKVEWVLSEFTKEQIERNIKYTQDRLTMGDITHPHSYVIKSIQKDYAKASQESKVAKPKKSIRKELVPDFIRETEDKDRVLENLTLKKRQELFFKENGTQLEFEARLLQFQELRKMLVLNSKEPNQEEFKKAEEAAVQEVLRNMQDDLEKREEAGLKPRLINDFKNKQLREIYQTFLSNQVSNES</sequence>
<dbReference type="InterPro" id="IPR036390">
    <property type="entry name" value="WH_DNA-bd_sf"/>
</dbReference>
<reference evidence="4 5" key="1">
    <citation type="submission" date="2023-02" db="EMBL/GenBank/DDBJ databases">
        <title>Complete genome sequence of Priestia aryabhattai G5MAi6, a methanol-tolerant strain isolated from tap water in Hong Kong.</title>
        <authorList>
            <person name="Leung K.M."/>
            <person name="Lai G.K.K."/>
            <person name="Griffin S.D.J."/>
        </authorList>
    </citation>
    <scope>NUCLEOTIDE SEQUENCE [LARGE SCALE GENOMIC DNA]</scope>
    <source>
        <strain evidence="4 5">G5MAi6</strain>
        <plasmid evidence="4 5">pG5MAi6_2</plasmid>
    </source>
</reference>
<dbReference type="Pfam" id="PF01051">
    <property type="entry name" value="Rep3_N"/>
    <property type="match status" value="1"/>
</dbReference>
<dbReference type="SUPFAM" id="SSF46785">
    <property type="entry name" value="Winged helix' DNA-binding domain"/>
    <property type="match status" value="2"/>
</dbReference>
<evidence type="ECO:0000313" key="4">
    <source>
        <dbReference type="EMBL" id="WEA47247.1"/>
    </source>
</evidence>
<evidence type="ECO:0000256" key="2">
    <source>
        <dbReference type="SAM" id="MobiDB-lite"/>
    </source>
</evidence>
<dbReference type="Gene3D" id="1.10.10.10">
    <property type="entry name" value="Winged helix-like DNA-binding domain superfamily/Winged helix DNA-binding domain"/>
    <property type="match status" value="2"/>
</dbReference>
<dbReference type="Proteomes" id="UP001220217">
    <property type="component" value="Plasmid pG5MAi6_2"/>
</dbReference>
<proteinExistence type="inferred from homology"/>
<feature type="domain" description="Initiator Rep protein WH1" evidence="3">
    <location>
        <begin position="20"/>
        <end position="163"/>
    </location>
</feature>
<organism evidence="4 5">
    <name type="scientific">Priestia aryabhattai</name>
    <name type="common">Bacillus aryabhattai</name>
    <dbReference type="NCBI Taxonomy" id="412384"/>
    <lineage>
        <taxon>Bacteria</taxon>
        <taxon>Bacillati</taxon>
        <taxon>Bacillota</taxon>
        <taxon>Bacilli</taxon>
        <taxon>Bacillales</taxon>
        <taxon>Bacillaceae</taxon>
        <taxon>Priestia</taxon>
    </lineage>
</organism>
<name>A0ABD7X4S4_PRIAR</name>
<dbReference type="InterPro" id="IPR036388">
    <property type="entry name" value="WH-like_DNA-bd_sf"/>
</dbReference>
<dbReference type="InterPro" id="IPR000525">
    <property type="entry name" value="Initiator_Rep_WH1"/>
</dbReference>
<evidence type="ECO:0000313" key="5">
    <source>
        <dbReference type="Proteomes" id="UP001220217"/>
    </source>
</evidence>
<keyword evidence="4" id="KW-0614">Plasmid</keyword>
<dbReference type="RefSeq" id="WP_275037748.1">
    <property type="nucleotide sequence ID" value="NZ_CP118720.1"/>
</dbReference>
<comment type="similarity">
    <text evidence="1">Belongs to the initiator RepB protein family.</text>
</comment>
<feature type="region of interest" description="Disordered" evidence="2">
    <location>
        <begin position="242"/>
        <end position="262"/>
    </location>
</feature>
<dbReference type="EMBL" id="CP118720">
    <property type="protein sequence ID" value="WEA47247.1"/>
    <property type="molecule type" value="Genomic_DNA"/>
</dbReference>
<accession>A0ABD7X4S4</accession>
<geneLocation type="plasmid" evidence="4 5">
    <name>pG5MAi6_2</name>
</geneLocation>
<gene>
    <name evidence="4" type="ORF">PWO00_28100</name>
</gene>
<protein>
    <submittedName>
        <fullName evidence="4">Replication initiation protein</fullName>
    </submittedName>
</protein>